<evidence type="ECO:0000259" key="11">
    <source>
        <dbReference type="PROSITE" id="PS50928"/>
    </source>
</evidence>
<dbReference type="GO" id="GO:0006817">
    <property type="term" value="P:phosphate ion transport"/>
    <property type="evidence" value="ECO:0007669"/>
    <property type="project" value="UniProtKB-KW"/>
</dbReference>
<keyword evidence="8 9" id="KW-0472">Membrane</keyword>
<dbReference type="GO" id="GO:0005315">
    <property type="term" value="F:phosphate transmembrane transporter activity"/>
    <property type="evidence" value="ECO:0007669"/>
    <property type="project" value="InterPro"/>
</dbReference>
<dbReference type="InterPro" id="IPR011864">
    <property type="entry name" value="Phosphate_PstC"/>
</dbReference>
<keyword evidence="4 10" id="KW-1003">Cell membrane</keyword>
<dbReference type="PROSITE" id="PS50928">
    <property type="entry name" value="ABC_TM1"/>
    <property type="match status" value="1"/>
</dbReference>
<evidence type="ECO:0000256" key="6">
    <source>
        <dbReference type="ARBA" id="ARBA00022692"/>
    </source>
</evidence>
<keyword evidence="5 10" id="KW-0592">Phosphate transport</keyword>
<feature type="transmembrane region" description="Helical" evidence="9">
    <location>
        <begin position="257"/>
        <end position="281"/>
    </location>
</feature>
<comment type="function">
    <text evidence="10">Part of the binding-protein-dependent transport system for phosphate; probably responsible for the translocation of the substrate across the membrane.</text>
</comment>
<dbReference type="PANTHER" id="PTHR30425:SF1">
    <property type="entry name" value="PHOSPHATE TRANSPORT SYSTEM PERMEASE PROTEIN PSTC"/>
    <property type="match status" value="1"/>
</dbReference>
<evidence type="ECO:0000256" key="3">
    <source>
        <dbReference type="ARBA" id="ARBA00022448"/>
    </source>
</evidence>
<dbReference type="CDD" id="cd06261">
    <property type="entry name" value="TM_PBP2"/>
    <property type="match status" value="1"/>
</dbReference>
<dbReference type="PANTHER" id="PTHR30425">
    <property type="entry name" value="PHOSPHATE TRANSPORT SYSTEM PERMEASE PROTEIN PST"/>
    <property type="match status" value="1"/>
</dbReference>
<dbReference type="Gene3D" id="1.10.3720.10">
    <property type="entry name" value="MetI-like"/>
    <property type="match status" value="1"/>
</dbReference>
<evidence type="ECO:0000256" key="5">
    <source>
        <dbReference type="ARBA" id="ARBA00022592"/>
    </source>
</evidence>
<comment type="similarity">
    <text evidence="2 10">Belongs to the binding-protein-dependent transport system permease family. CysTW subfamily.</text>
</comment>
<evidence type="ECO:0000313" key="12">
    <source>
        <dbReference type="EMBL" id="SCY00837.1"/>
    </source>
</evidence>
<dbReference type="GO" id="GO:0005886">
    <property type="term" value="C:plasma membrane"/>
    <property type="evidence" value="ECO:0007669"/>
    <property type="project" value="UniProtKB-SubCell"/>
</dbReference>
<dbReference type="Pfam" id="PF00528">
    <property type="entry name" value="BPD_transp_1"/>
    <property type="match status" value="1"/>
</dbReference>
<dbReference type="EMBL" id="FMUS01000003">
    <property type="protein sequence ID" value="SCY00837.1"/>
    <property type="molecule type" value="Genomic_DNA"/>
</dbReference>
<feature type="domain" description="ABC transmembrane type-1" evidence="11">
    <location>
        <begin position="68"/>
        <end position="278"/>
    </location>
</feature>
<dbReference type="SUPFAM" id="SSF161098">
    <property type="entry name" value="MetI-like"/>
    <property type="match status" value="1"/>
</dbReference>
<dbReference type="OrthoDB" id="9785113at2"/>
<proteinExistence type="inferred from homology"/>
<evidence type="ECO:0000256" key="2">
    <source>
        <dbReference type="ARBA" id="ARBA00007069"/>
    </source>
</evidence>
<organism evidence="12 13">
    <name type="scientific">Alkaliphilus peptidifermentans DSM 18978</name>
    <dbReference type="NCBI Taxonomy" id="1120976"/>
    <lineage>
        <taxon>Bacteria</taxon>
        <taxon>Bacillati</taxon>
        <taxon>Bacillota</taxon>
        <taxon>Clostridia</taxon>
        <taxon>Peptostreptococcales</taxon>
        <taxon>Natronincolaceae</taxon>
        <taxon>Alkaliphilus</taxon>
    </lineage>
</organism>
<feature type="transmembrane region" description="Helical" evidence="9">
    <location>
        <begin position="144"/>
        <end position="163"/>
    </location>
</feature>
<evidence type="ECO:0000256" key="9">
    <source>
        <dbReference type="RuleBase" id="RU363032"/>
    </source>
</evidence>
<feature type="transmembrane region" description="Helical" evidence="9">
    <location>
        <begin position="201"/>
        <end position="223"/>
    </location>
</feature>
<dbReference type="Proteomes" id="UP000198636">
    <property type="component" value="Unassembled WGS sequence"/>
</dbReference>
<reference evidence="12 13" key="1">
    <citation type="submission" date="2016-10" db="EMBL/GenBank/DDBJ databases">
        <authorList>
            <person name="de Groot N.N."/>
        </authorList>
    </citation>
    <scope>NUCLEOTIDE SEQUENCE [LARGE SCALE GENOMIC DNA]</scope>
    <source>
        <strain evidence="12 13">DSM 18978</strain>
    </source>
</reference>
<comment type="subcellular location">
    <subcellularLocation>
        <location evidence="1 9">Cell membrane</location>
        <topology evidence="1 9">Multi-pass membrane protein</topology>
    </subcellularLocation>
</comment>
<dbReference type="AlphaFoldDB" id="A0A1G5CES0"/>
<dbReference type="InterPro" id="IPR000515">
    <property type="entry name" value="MetI-like"/>
</dbReference>
<evidence type="ECO:0000256" key="7">
    <source>
        <dbReference type="ARBA" id="ARBA00022989"/>
    </source>
</evidence>
<accession>A0A1G5CES0</accession>
<name>A0A1G5CES0_9FIRM</name>
<keyword evidence="13" id="KW-1185">Reference proteome</keyword>
<feature type="transmembrane region" description="Helical" evidence="9">
    <location>
        <begin position="64"/>
        <end position="97"/>
    </location>
</feature>
<dbReference type="STRING" id="1120976.SAMN03080606_00639"/>
<evidence type="ECO:0000256" key="10">
    <source>
        <dbReference type="RuleBase" id="RU363054"/>
    </source>
</evidence>
<feature type="transmembrane region" description="Helical" evidence="9">
    <location>
        <begin position="12"/>
        <end position="32"/>
    </location>
</feature>
<keyword evidence="6 9" id="KW-0812">Transmembrane</keyword>
<keyword evidence="7 9" id="KW-1133">Transmembrane helix</keyword>
<gene>
    <name evidence="12" type="ORF">SAMN03080606_00639</name>
</gene>
<evidence type="ECO:0000256" key="4">
    <source>
        <dbReference type="ARBA" id="ARBA00022475"/>
    </source>
</evidence>
<dbReference type="RefSeq" id="WP_091539879.1">
    <property type="nucleotide sequence ID" value="NZ_FMUS01000003.1"/>
</dbReference>
<dbReference type="InterPro" id="IPR035906">
    <property type="entry name" value="MetI-like_sf"/>
</dbReference>
<dbReference type="NCBIfam" id="TIGR02138">
    <property type="entry name" value="phosphate_pstC"/>
    <property type="match status" value="1"/>
</dbReference>
<protein>
    <recommendedName>
        <fullName evidence="10">Phosphate transport system permease protein</fullName>
    </recommendedName>
</protein>
<evidence type="ECO:0000313" key="13">
    <source>
        <dbReference type="Proteomes" id="UP000198636"/>
    </source>
</evidence>
<dbReference type="InterPro" id="IPR051124">
    <property type="entry name" value="Phosphate_Transport_Permease"/>
</dbReference>
<sequence length="287" mass="31984">MHKFIEKVFSLFIRLMAFMSIFLIIFIIFFILKESLVFFRQVSFLSFITGKIWRPVSVNPSYSIFPIILSTIFVSLIAIIIALPIGIGCALFISNYLDEGLRHFVKPYINILSGIPSVVYGFIGFLVIVKNFEVKLAFSSGESILAGGILLSIMILPFIISTCDESMFNIKNKYLTTSQALGVSKWYMITKLILPTARRSIIASIILCLARAMGETMAVMMVIGNSPIMPKLLSKGQTIPSLIALEMGGAQVGSLHYHGLFAAGLVLMLLLLCINIILYFLQRKLNF</sequence>
<keyword evidence="3 9" id="KW-0813">Transport</keyword>
<evidence type="ECO:0000256" key="1">
    <source>
        <dbReference type="ARBA" id="ARBA00004651"/>
    </source>
</evidence>
<evidence type="ECO:0000256" key="8">
    <source>
        <dbReference type="ARBA" id="ARBA00023136"/>
    </source>
</evidence>
<feature type="transmembrane region" description="Helical" evidence="9">
    <location>
        <begin position="109"/>
        <end position="132"/>
    </location>
</feature>